<dbReference type="InParanoid" id="A0A317XJM6"/>
<feature type="transmembrane region" description="Helical" evidence="1">
    <location>
        <begin position="457"/>
        <end position="478"/>
    </location>
</feature>
<feature type="transmembrane region" description="Helical" evidence="1">
    <location>
        <begin position="174"/>
        <end position="196"/>
    </location>
</feature>
<dbReference type="EMBL" id="KZ819200">
    <property type="protein sequence ID" value="PWY97999.1"/>
    <property type="molecule type" value="Genomic_DNA"/>
</dbReference>
<feature type="transmembrane region" description="Helical" evidence="1">
    <location>
        <begin position="80"/>
        <end position="102"/>
    </location>
</feature>
<feature type="transmembrane region" description="Helical" evidence="1">
    <location>
        <begin position="133"/>
        <end position="153"/>
    </location>
</feature>
<dbReference type="AlphaFoldDB" id="A0A317XJM6"/>
<protein>
    <recommendedName>
        <fullName evidence="4">Acyltransferase 3 domain-containing protein</fullName>
    </recommendedName>
</protein>
<evidence type="ECO:0000313" key="2">
    <source>
        <dbReference type="EMBL" id="PWY97999.1"/>
    </source>
</evidence>
<feature type="transmembrane region" description="Helical" evidence="1">
    <location>
        <begin position="251"/>
        <end position="276"/>
    </location>
</feature>
<feature type="transmembrane region" description="Helical" evidence="1">
    <location>
        <begin position="337"/>
        <end position="357"/>
    </location>
</feature>
<proteinExistence type="predicted"/>
<gene>
    <name evidence="2" type="ORF">BCV70DRAFT_218839</name>
</gene>
<evidence type="ECO:0000256" key="1">
    <source>
        <dbReference type="SAM" id="Phobius"/>
    </source>
</evidence>
<dbReference type="Proteomes" id="UP000246740">
    <property type="component" value="Unassembled WGS sequence"/>
</dbReference>
<keyword evidence="3" id="KW-1185">Reference proteome</keyword>
<dbReference type="STRING" id="1882483.A0A317XJM6"/>
<name>A0A317XJM6_9BASI</name>
<dbReference type="OrthoDB" id="3363151at2759"/>
<evidence type="ECO:0008006" key="4">
    <source>
        <dbReference type="Google" id="ProtNLM"/>
    </source>
</evidence>
<keyword evidence="1" id="KW-0472">Membrane</keyword>
<sequence>MAALSAPPQRLSMLKPLNLPVFVEAEAGVDKSYLAERDERGYKILRGDAVFDVTPKAFSDNTTHDEGRVRKNRIPYIEGLRGLAGFQVLLYVFFRIFAPAIVTDRDLDGTFPAEFTKTSPNWQNQVRKALSPLLWNGTLQATMFIILMGRTALQTFFERREGVTLAGPGFRRPFRLFFPLASALALTSVVAALNGFKHAPAMADSLNNVLAQPPKVWASTVEYVNSIVAMYFTPYPYTTSVASSYIPPSGIMWFTSIVFQQTYVLTVYAWILPFTIFRWKNIGLVTLIVLSAWMGRWSWYTLTGLAIAEYSVCYRAVLPEEGIPLNSEKTKFLNPKLVPAIFVLLGVVFKYLWIAALPAKFYNELIGHINLNTGMLNHDFEYINIAYPRWDDWFLCTGLVVLVELSPSLQRFFSHGLLRYFGRLAFSIALISGTVMLSLGSLLYSHLTQSLGWSNQAQILAVLFFSMIPLSVVCADIWSRLVDDAAMSFARGIFHFFRT</sequence>
<reference evidence="2 3" key="1">
    <citation type="journal article" date="2018" name="Mol. Biol. Evol.">
        <title>Broad Genomic Sampling Reveals a Smut Pathogenic Ancestry of the Fungal Clade Ustilaginomycotina.</title>
        <authorList>
            <person name="Kijpornyongpan T."/>
            <person name="Mondo S.J."/>
            <person name="Barry K."/>
            <person name="Sandor L."/>
            <person name="Lee J."/>
            <person name="Lipzen A."/>
            <person name="Pangilinan J."/>
            <person name="LaButti K."/>
            <person name="Hainaut M."/>
            <person name="Henrissat B."/>
            <person name="Grigoriev I.V."/>
            <person name="Spatafora J.W."/>
            <person name="Aime M.C."/>
        </authorList>
    </citation>
    <scope>NUCLEOTIDE SEQUENCE [LARGE SCALE GENOMIC DNA]</scope>
    <source>
        <strain evidence="2 3">MCA 3645</strain>
    </source>
</reference>
<keyword evidence="1" id="KW-1133">Transmembrane helix</keyword>
<evidence type="ECO:0000313" key="3">
    <source>
        <dbReference type="Proteomes" id="UP000246740"/>
    </source>
</evidence>
<organism evidence="2 3">
    <name type="scientific">Testicularia cyperi</name>
    <dbReference type="NCBI Taxonomy" id="1882483"/>
    <lineage>
        <taxon>Eukaryota</taxon>
        <taxon>Fungi</taxon>
        <taxon>Dikarya</taxon>
        <taxon>Basidiomycota</taxon>
        <taxon>Ustilaginomycotina</taxon>
        <taxon>Ustilaginomycetes</taxon>
        <taxon>Ustilaginales</taxon>
        <taxon>Anthracoideaceae</taxon>
        <taxon>Testicularia</taxon>
    </lineage>
</organism>
<keyword evidence="1" id="KW-0812">Transmembrane</keyword>
<feature type="transmembrane region" description="Helical" evidence="1">
    <location>
        <begin position="420"/>
        <end position="445"/>
    </location>
</feature>
<accession>A0A317XJM6</accession>